<sequence>MALRIEEIRRRVLEDWRGLPEPIEKPDRCVAVPDALKKLLPKLGLSERLNEQEIQSAWKDIVGEFLASHSVPSAVREGVLTVQVLQPTVRYELDRSWKPQILQKLQARFGAKAIREVRFRS</sequence>
<dbReference type="RefSeq" id="WP_075078023.1">
    <property type="nucleotide sequence ID" value="NZ_BDCO01000002.1"/>
</dbReference>
<dbReference type="STRING" id="690879.TSACC_2574"/>
<name>A0A146G5C6_TERSA</name>
<dbReference type="PANTHER" id="PTHR36456">
    <property type="entry name" value="UPF0232 PROTEIN SCO3875"/>
    <property type="match status" value="1"/>
</dbReference>
<accession>A0A146G5C6</accession>
<dbReference type="PANTHER" id="PTHR36456:SF1">
    <property type="entry name" value="UPF0232 PROTEIN SCO3875"/>
    <property type="match status" value="1"/>
</dbReference>
<evidence type="ECO:0000313" key="2">
    <source>
        <dbReference type="Proteomes" id="UP000076023"/>
    </source>
</evidence>
<dbReference type="AlphaFoldDB" id="A0A146G5C6"/>
<evidence type="ECO:0000313" key="1">
    <source>
        <dbReference type="EMBL" id="GAT32177.1"/>
    </source>
</evidence>
<gene>
    <name evidence="1" type="ORF">TSACC_2574</name>
</gene>
<proteinExistence type="predicted"/>
<dbReference type="InterPro" id="IPR007922">
    <property type="entry name" value="DciA-like"/>
</dbReference>
<comment type="caution">
    <text evidence="1">The sequence shown here is derived from an EMBL/GenBank/DDBJ whole genome shotgun (WGS) entry which is preliminary data.</text>
</comment>
<dbReference type="InParanoid" id="A0A146G5C6"/>
<dbReference type="EMBL" id="BDCO01000002">
    <property type="protein sequence ID" value="GAT32177.1"/>
    <property type="molecule type" value="Genomic_DNA"/>
</dbReference>
<keyword evidence="2" id="KW-1185">Reference proteome</keyword>
<dbReference type="Pfam" id="PF05258">
    <property type="entry name" value="DciA"/>
    <property type="match status" value="1"/>
</dbReference>
<evidence type="ECO:0008006" key="3">
    <source>
        <dbReference type="Google" id="ProtNLM"/>
    </source>
</evidence>
<dbReference type="Proteomes" id="UP000076023">
    <property type="component" value="Unassembled WGS sequence"/>
</dbReference>
<dbReference type="OrthoDB" id="192707at2"/>
<organism evidence="1 2">
    <name type="scientific">Terrimicrobium sacchariphilum</name>
    <dbReference type="NCBI Taxonomy" id="690879"/>
    <lineage>
        <taxon>Bacteria</taxon>
        <taxon>Pseudomonadati</taxon>
        <taxon>Verrucomicrobiota</taxon>
        <taxon>Terrimicrobiia</taxon>
        <taxon>Terrimicrobiales</taxon>
        <taxon>Terrimicrobiaceae</taxon>
        <taxon>Terrimicrobium</taxon>
    </lineage>
</organism>
<protein>
    <recommendedName>
        <fullName evidence="3">DUF721 domain-containing protein</fullName>
    </recommendedName>
</protein>
<reference evidence="2" key="1">
    <citation type="journal article" date="2017" name="Genome Announc.">
        <title>Draft Genome Sequence of Terrimicrobium sacchariphilum NM-5T, a Facultative Anaerobic Soil Bacterium of the Class Spartobacteria.</title>
        <authorList>
            <person name="Qiu Y.L."/>
            <person name="Tourlousse D.M."/>
            <person name="Matsuura N."/>
            <person name="Ohashi A."/>
            <person name="Sekiguchi Y."/>
        </authorList>
    </citation>
    <scope>NUCLEOTIDE SEQUENCE [LARGE SCALE GENOMIC DNA]</scope>
    <source>
        <strain evidence="2">NM-5</strain>
    </source>
</reference>